<keyword evidence="4" id="KW-1185">Reference proteome</keyword>
<dbReference type="EMBL" id="JBANRG010000001">
    <property type="protein sequence ID" value="KAK7472594.1"/>
    <property type="molecule type" value="Genomic_DNA"/>
</dbReference>
<dbReference type="Gene3D" id="1.10.8.270">
    <property type="entry name" value="putative rabgap domain of human tbc1 domain family member 14 like domains"/>
    <property type="match status" value="1"/>
</dbReference>
<feature type="region of interest" description="Disordered" evidence="1">
    <location>
        <begin position="25"/>
        <end position="213"/>
    </location>
</feature>
<gene>
    <name evidence="3" type="primary">GYP1</name>
    <name evidence="3" type="ORF">VKT23_000707</name>
</gene>
<organism evidence="3 4">
    <name type="scientific">Marasmiellus scandens</name>
    <dbReference type="NCBI Taxonomy" id="2682957"/>
    <lineage>
        <taxon>Eukaryota</taxon>
        <taxon>Fungi</taxon>
        <taxon>Dikarya</taxon>
        <taxon>Basidiomycota</taxon>
        <taxon>Agaricomycotina</taxon>
        <taxon>Agaricomycetes</taxon>
        <taxon>Agaricomycetidae</taxon>
        <taxon>Agaricales</taxon>
        <taxon>Marasmiineae</taxon>
        <taxon>Omphalotaceae</taxon>
        <taxon>Marasmiellus</taxon>
    </lineage>
</organism>
<dbReference type="SUPFAM" id="SSF47923">
    <property type="entry name" value="Ypt/Rab-GAP domain of gyp1p"/>
    <property type="match status" value="2"/>
</dbReference>
<feature type="compositionally biased region" description="Low complexity" evidence="1">
    <location>
        <begin position="44"/>
        <end position="56"/>
    </location>
</feature>
<dbReference type="SMART" id="SM00164">
    <property type="entry name" value="TBC"/>
    <property type="match status" value="1"/>
</dbReference>
<evidence type="ECO:0000259" key="2">
    <source>
        <dbReference type="PROSITE" id="PS50086"/>
    </source>
</evidence>
<dbReference type="Pfam" id="PF00566">
    <property type="entry name" value="RabGAP-TBC"/>
    <property type="match status" value="1"/>
</dbReference>
<dbReference type="PANTHER" id="PTHR22957:SF26">
    <property type="entry name" value="LD44506P"/>
    <property type="match status" value="1"/>
</dbReference>
<proteinExistence type="predicted"/>
<name>A0ABR1K7H2_9AGAR</name>
<evidence type="ECO:0000256" key="1">
    <source>
        <dbReference type="SAM" id="MobiDB-lite"/>
    </source>
</evidence>
<comment type="caution">
    <text evidence="3">The sequence shown here is derived from an EMBL/GenBank/DDBJ whole genome shotgun (WGS) entry which is preliminary data.</text>
</comment>
<protein>
    <submittedName>
        <fullName evidence="3">GTPase-activating protein</fullName>
    </submittedName>
</protein>
<feature type="compositionally biased region" description="Polar residues" evidence="1">
    <location>
        <begin position="28"/>
        <end position="43"/>
    </location>
</feature>
<sequence>MTAPPPRPHPHISSSYFSAISVDDDAWDSTSDNESPAQSTLTFSWSRPSAPSAPKAVPKPPDSPSSSSLSFSYTHVNAPNPSSYPPRTDQSQPPKNGWTIVRTSRPRRSSNDTGSSNQDDGSEHVPESDADADVEGDMILGDLESEPSGDVASSVLSQKSKQDQGCIREDAEEIVNDPLIGVRHRANRPDHSPSTSRKSGSENPEKSEKLMRERSIRTNRKHKFVDCLASQDVNIAELRKLAWAGIPSELRPMAWQLLLGYLPLPTPSRAPTLARKRDEYLSLVEVAFARGREGLDQQIWHQIEIDVPRTRPGVRLWMHAATQRSLERILYVWAIRHPASGYVQGINDLVTPFFQVFLSAYIDSDPEVFDPGLLPKNVLDAIEADSFWCLSRLLDGIQDNYIFAQPGIQRSVRRMSELVARIDAPLYTHLESQNVEFMQFAFRWMNCLLMREISVQNTIRMWDTYLAEGPDAFSQFHLYVCSAFLVKWSDKLREMDFQGIIMFLQSLPTQGWGDHEIEMLLSEAFVLNSIWQNAQSHFNGK</sequence>
<dbReference type="PANTHER" id="PTHR22957">
    <property type="entry name" value="TBC1 DOMAIN FAMILY MEMBER GTPASE-ACTIVATING PROTEIN"/>
    <property type="match status" value="1"/>
</dbReference>
<dbReference type="Gene3D" id="1.10.10.750">
    <property type="entry name" value="Ypt/Rab-GAP domain of gyp1p, domain 1"/>
    <property type="match status" value="1"/>
</dbReference>
<dbReference type="Gene3D" id="1.10.472.80">
    <property type="entry name" value="Ypt/Rab-GAP domain of gyp1p, domain 3"/>
    <property type="match status" value="1"/>
</dbReference>
<evidence type="ECO:0000313" key="4">
    <source>
        <dbReference type="Proteomes" id="UP001498398"/>
    </source>
</evidence>
<feature type="domain" description="Rab-GAP TBC" evidence="2">
    <location>
        <begin position="245"/>
        <end position="469"/>
    </location>
</feature>
<dbReference type="InterPro" id="IPR035969">
    <property type="entry name" value="Rab-GAP_TBC_sf"/>
</dbReference>
<reference evidence="3 4" key="1">
    <citation type="submission" date="2024-01" db="EMBL/GenBank/DDBJ databases">
        <title>A draft genome for the cacao thread blight pathogen Marasmiellus scandens.</title>
        <authorList>
            <person name="Baruah I.K."/>
            <person name="Leung J."/>
            <person name="Bukari Y."/>
            <person name="Amoako-Attah I."/>
            <person name="Meinhardt L.W."/>
            <person name="Bailey B.A."/>
            <person name="Cohen S.P."/>
        </authorList>
    </citation>
    <scope>NUCLEOTIDE SEQUENCE [LARGE SCALE GENOMIC DNA]</scope>
    <source>
        <strain evidence="3 4">GH-19</strain>
    </source>
</reference>
<dbReference type="PROSITE" id="PS50086">
    <property type="entry name" value="TBC_RABGAP"/>
    <property type="match status" value="1"/>
</dbReference>
<feature type="compositionally biased region" description="Basic and acidic residues" evidence="1">
    <location>
        <begin position="160"/>
        <end position="169"/>
    </location>
</feature>
<evidence type="ECO:0000313" key="3">
    <source>
        <dbReference type="EMBL" id="KAK7472594.1"/>
    </source>
</evidence>
<accession>A0ABR1K7H2</accession>
<dbReference type="InterPro" id="IPR000195">
    <property type="entry name" value="Rab-GAP-TBC_dom"/>
</dbReference>
<feature type="compositionally biased region" description="Basic and acidic residues" evidence="1">
    <location>
        <begin position="199"/>
        <end position="213"/>
    </location>
</feature>
<dbReference type="Proteomes" id="UP001498398">
    <property type="component" value="Unassembled WGS sequence"/>
</dbReference>